<accession>A0A409WP13</accession>
<evidence type="ECO:0000313" key="1">
    <source>
        <dbReference type="EMBL" id="PPQ80255.1"/>
    </source>
</evidence>
<sequence length="117" mass="13497">MATLLLKFSHFGCRLHQYFIRPNLLQGCRPPPVIGGLVPHWNSVTPYHPRRVLNSTMQSGRDAIAILQSLCLFYLVSLDRPSHGGNQGFWHWIWHLGSGMLSRRTSLRSFFIGWRII</sequence>
<keyword evidence="2" id="KW-1185">Reference proteome</keyword>
<evidence type="ECO:0000313" key="2">
    <source>
        <dbReference type="Proteomes" id="UP000283269"/>
    </source>
</evidence>
<protein>
    <submittedName>
        <fullName evidence="1">Uncharacterized protein</fullName>
    </submittedName>
</protein>
<dbReference type="InParanoid" id="A0A409WP13"/>
<organism evidence="1 2">
    <name type="scientific">Psilocybe cyanescens</name>
    <dbReference type="NCBI Taxonomy" id="93625"/>
    <lineage>
        <taxon>Eukaryota</taxon>
        <taxon>Fungi</taxon>
        <taxon>Dikarya</taxon>
        <taxon>Basidiomycota</taxon>
        <taxon>Agaricomycotina</taxon>
        <taxon>Agaricomycetes</taxon>
        <taxon>Agaricomycetidae</taxon>
        <taxon>Agaricales</taxon>
        <taxon>Agaricineae</taxon>
        <taxon>Strophariaceae</taxon>
        <taxon>Psilocybe</taxon>
    </lineage>
</organism>
<dbReference type="AlphaFoldDB" id="A0A409WP13"/>
<reference evidence="1 2" key="1">
    <citation type="journal article" date="2018" name="Evol. Lett.">
        <title>Horizontal gene cluster transfer increased hallucinogenic mushroom diversity.</title>
        <authorList>
            <person name="Reynolds H.T."/>
            <person name="Vijayakumar V."/>
            <person name="Gluck-Thaler E."/>
            <person name="Korotkin H.B."/>
            <person name="Matheny P.B."/>
            <person name="Slot J.C."/>
        </authorList>
    </citation>
    <scope>NUCLEOTIDE SEQUENCE [LARGE SCALE GENOMIC DNA]</scope>
    <source>
        <strain evidence="1 2">2631</strain>
    </source>
</reference>
<gene>
    <name evidence="1" type="ORF">CVT25_003515</name>
</gene>
<proteinExistence type="predicted"/>
<comment type="caution">
    <text evidence="1">The sequence shown here is derived from an EMBL/GenBank/DDBJ whole genome shotgun (WGS) entry which is preliminary data.</text>
</comment>
<dbReference type="EMBL" id="NHYD01003340">
    <property type="protein sequence ID" value="PPQ80255.1"/>
    <property type="molecule type" value="Genomic_DNA"/>
</dbReference>
<dbReference type="Proteomes" id="UP000283269">
    <property type="component" value="Unassembled WGS sequence"/>
</dbReference>
<name>A0A409WP13_PSICY</name>